<dbReference type="SUPFAM" id="SSF56059">
    <property type="entry name" value="Glutathione synthetase ATP-binding domain-like"/>
    <property type="match status" value="1"/>
</dbReference>
<name>A0A8H9MFC2_9PSEU</name>
<evidence type="ECO:0000259" key="2">
    <source>
        <dbReference type="PROSITE" id="PS50975"/>
    </source>
</evidence>
<accession>A0A8H9MFC2</accession>
<dbReference type="Proteomes" id="UP000658656">
    <property type="component" value="Unassembled WGS sequence"/>
</dbReference>
<keyword evidence="1" id="KW-0547">Nucleotide-binding</keyword>
<feature type="domain" description="ATP-grasp" evidence="2">
    <location>
        <begin position="166"/>
        <end position="372"/>
    </location>
</feature>
<proteinExistence type="predicted"/>
<dbReference type="EMBL" id="BNAV01000008">
    <property type="protein sequence ID" value="GHF70365.1"/>
    <property type="molecule type" value="Genomic_DNA"/>
</dbReference>
<comment type="caution">
    <text evidence="3">The sequence shown here is derived from an EMBL/GenBank/DDBJ whole genome shotgun (WGS) entry which is preliminary data.</text>
</comment>
<dbReference type="OrthoDB" id="20966at2"/>
<gene>
    <name evidence="3" type="ORF">GCM10017566_50180</name>
</gene>
<evidence type="ECO:0000256" key="1">
    <source>
        <dbReference type="PROSITE-ProRule" id="PRU00409"/>
    </source>
</evidence>
<dbReference type="GO" id="GO:0005524">
    <property type="term" value="F:ATP binding"/>
    <property type="evidence" value="ECO:0007669"/>
    <property type="project" value="UniProtKB-UniRule"/>
</dbReference>
<dbReference type="Gene3D" id="3.30.470.20">
    <property type="entry name" value="ATP-grasp fold, B domain"/>
    <property type="match status" value="1"/>
</dbReference>
<protein>
    <recommendedName>
        <fullName evidence="2">ATP-grasp domain-containing protein</fullName>
    </recommendedName>
</protein>
<keyword evidence="1" id="KW-0067">ATP-binding</keyword>
<evidence type="ECO:0000313" key="4">
    <source>
        <dbReference type="Proteomes" id="UP000658656"/>
    </source>
</evidence>
<sequence length="451" mass="48130">MDSAYLTGLKKSLVGDEAARFVFLCNFEVEHAWARNYVGLPRPALESAPETVRRMEELGALLAGGSDLLCLSRLLDPGFRRYAEDLGFRLPAELVVDGAAGSGTSERILADPAALRRLGELADGRTYLMPMGTSAAEQKIAEATGLPLAVPDSDTAERVNGKIYGRRLVDRLGLRPVPGTCCETVESLAEAVESRLANGIPVIVKESYGVSGKGLVVLDSRKKADRLLRMVRQRAARTGSDAVHVVVEQFLDKKSDLNYQFTVDRAGAVRFDFVKQAVTAGGVHLGHVMPPELGEHHLAELRAAAELIGGALFDDGFSGVVGVDAILGADDTLYPALEINARLNMSSYQGPATERFLRPGTSALAKHYPLRLAAPVTFAEVREALGGLLDPGPAGPEVLITCFGTVNAEAGRTPPFDGRLYTLLFAPDRAGLAALDERVSAALETLTGGRR</sequence>
<dbReference type="InterPro" id="IPR005479">
    <property type="entry name" value="CPAse_ATP-bd"/>
</dbReference>
<organism evidence="3 4">
    <name type="scientific">Amycolatopsis bartoniae</name>
    <dbReference type="NCBI Taxonomy" id="941986"/>
    <lineage>
        <taxon>Bacteria</taxon>
        <taxon>Bacillati</taxon>
        <taxon>Actinomycetota</taxon>
        <taxon>Actinomycetes</taxon>
        <taxon>Pseudonocardiales</taxon>
        <taxon>Pseudonocardiaceae</taxon>
        <taxon>Amycolatopsis</taxon>
    </lineage>
</organism>
<dbReference type="Pfam" id="PF18604">
    <property type="entry name" value="PreAtp-grasp"/>
    <property type="match status" value="1"/>
</dbReference>
<dbReference type="RefSeq" id="WP_145933350.1">
    <property type="nucleotide sequence ID" value="NZ_BNAV01000008.1"/>
</dbReference>
<reference evidence="3" key="2">
    <citation type="submission" date="2020-09" db="EMBL/GenBank/DDBJ databases">
        <authorList>
            <person name="Sun Q."/>
            <person name="Zhou Y."/>
        </authorList>
    </citation>
    <scope>NUCLEOTIDE SEQUENCE</scope>
    <source>
        <strain evidence="3">CGMCC 4.7679</strain>
    </source>
</reference>
<dbReference type="AlphaFoldDB" id="A0A8H9MFC2"/>
<evidence type="ECO:0000313" key="3">
    <source>
        <dbReference type="EMBL" id="GHF70365.1"/>
    </source>
</evidence>
<keyword evidence="4" id="KW-1185">Reference proteome</keyword>
<dbReference type="Pfam" id="PF02786">
    <property type="entry name" value="CPSase_L_D2"/>
    <property type="match status" value="1"/>
</dbReference>
<reference evidence="3" key="1">
    <citation type="journal article" date="2014" name="Int. J. Syst. Evol. Microbiol.">
        <title>Complete genome sequence of Corynebacterium casei LMG S-19264T (=DSM 44701T), isolated from a smear-ripened cheese.</title>
        <authorList>
            <consortium name="US DOE Joint Genome Institute (JGI-PGF)"/>
            <person name="Walter F."/>
            <person name="Albersmeier A."/>
            <person name="Kalinowski J."/>
            <person name="Ruckert C."/>
        </authorList>
    </citation>
    <scope>NUCLEOTIDE SEQUENCE</scope>
    <source>
        <strain evidence="3">CGMCC 4.7679</strain>
    </source>
</reference>
<dbReference type="InterPro" id="IPR011761">
    <property type="entry name" value="ATP-grasp"/>
</dbReference>
<dbReference type="InterPro" id="IPR040754">
    <property type="entry name" value="PreAtp-grasp"/>
</dbReference>
<dbReference type="GO" id="GO:0046872">
    <property type="term" value="F:metal ion binding"/>
    <property type="evidence" value="ECO:0007669"/>
    <property type="project" value="InterPro"/>
</dbReference>
<dbReference type="PROSITE" id="PS50975">
    <property type="entry name" value="ATP_GRASP"/>
    <property type="match status" value="1"/>
</dbReference>